<evidence type="ECO:0008006" key="3">
    <source>
        <dbReference type="Google" id="ProtNLM"/>
    </source>
</evidence>
<gene>
    <name evidence="1" type="ORF">HBO38_34835</name>
</gene>
<dbReference type="AlphaFoldDB" id="A0A7Y1AD04"/>
<dbReference type="RefSeq" id="WP_169886621.1">
    <property type="nucleotide sequence ID" value="NZ_JAAQWG010000102.1"/>
</dbReference>
<reference evidence="1 2" key="1">
    <citation type="journal article" date="2020" name="Front. Microbiol.">
        <title>Genetic Organization of the aprX-lipA2 Operon Affects the Proteolytic Potential of Pseudomonas Species in Milk.</title>
        <authorList>
            <person name="Maier C."/>
            <person name="Huptas C."/>
            <person name="von Neubeck M."/>
            <person name="Scherer S."/>
            <person name="Wenning M."/>
            <person name="Lucking G."/>
        </authorList>
    </citation>
    <scope>NUCLEOTIDE SEQUENCE [LARGE SCALE GENOMIC DNA]</scope>
    <source>
        <strain evidence="1 2">DSM 16272</strain>
    </source>
</reference>
<evidence type="ECO:0000313" key="1">
    <source>
        <dbReference type="EMBL" id="NMY13502.1"/>
    </source>
</evidence>
<proteinExistence type="predicted"/>
<comment type="caution">
    <text evidence="1">The sequence shown here is derived from an EMBL/GenBank/DDBJ whole genome shotgun (WGS) entry which is preliminary data.</text>
</comment>
<accession>A0A7Y1AD04</accession>
<protein>
    <recommendedName>
        <fullName evidence="3">IS66 family insertion sequence element accessory protein TnpB</fullName>
    </recommendedName>
</protein>
<name>A0A7Y1AD04_PSEVE</name>
<evidence type="ECO:0000313" key="2">
    <source>
        <dbReference type="Proteomes" id="UP000537729"/>
    </source>
</evidence>
<dbReference type="NCBIfam" id="NF047593">
    <property type="entry name" value="IS66_ISAeme5_TnpA"/>
    <property type="match status" value="1"/>
</dbReference>
<dbReference type="EMBL" id="JAAQWG010000102">
    <property type="protein sequence ID" value="NMY13502.1"/>
    <property type="molecule type" value="Genomic_DNA"/>
</dbReference>
<sequence>MTRQRIPASTWHEHVAHWRSSELSVQAYAHEHNIGVERLKYWARRIERMASGAQLLPVRIGAPVSSIPLELCSASGWSLRMDGGVDAVWLARLLQELR</sequence>
<organism evidence="1 2">
    <name type="scientific">Pseudomonas veronii</name>
    <dbReference type="NCBI Taxonomy" id="76761"/>
    <lineage>
        <taxon>Bacteria</taxon>
        <taxon>Pseudomonadati</taxon>
        <taxon>Pseudomonadota</taxon>
        <taxon>Gammaproteobacteria</taxon>
        <taxon>Pseudomonadales</taxon>
        <taxon>Pseudomonadaceae</taxon>
        <taxon>Pseudomonas</taxon>
    </lineage>
</organism>
<dbReference type="Proteomes" id="UP000537729">
    <property type="component" value="Unassembled WGS sequence"/>
</dbReference>